<sequence length="291" mass="30718">MSAVPFRSLSAVRDIAGDYDAFILDLWGVIHDGFAAFPHSAETLRALKAAGKKTMLLSNAPRRPGVLIDHLAGMGIPRDLYGAVMSSGEAMRLDLIARRDPAFAALGDTCYHIGPDRDLSVFDDVPVRRVALEDAAFIVNTGPTELTHGLDLYRDILAAGATRNLPMICANPDKLVIRQGQPVMCAGAMADEYIRLGGTVINRGKPDAAVYHTCLSVLGVDPARVCVVGDSLETDVQGAANAGLDCLFVTGGIHAATLGCSYGVSADPAKVQALLDRENLSVTATVGGFIW</sequence>
<dbReference type="RefSeq" id="WP_184263125.1">
    <property type="nucleotide sequence ID" value="NZ_JACIIX010000005.1"/>
</dbReference>
<gene>
    <name evidence="1" type="ORF">FHS48_001704</name>
</gene>
<accession>A0A7X0DMH0</accession>
<dbReference type="Gene3D" id="3.40.50.1000">
    <property type="entry name" value="HAD superfamily/HAD-like"/>
    <property type="match status" value="2"/>
</dbReference>
<dbReference type="InterPro" id="IPR036412">
    <property type="entry name" value="HAD-like_sf"/>
</dbReference>
<name>A0A7X0DMH0_NOVIT</name>
<keyword evidence="2" id="KW-1185">Reference proteome</keyword>
<comment type="caution">
    <text evidence="1">The sequence shown here is derived from an EMBL/GenBank/DDBJ whole genome shotgun (WGS) entry which is preliminary data.</text>
</comment>
<evidence type="ECO:0000313" key="1">
    <source>
        <dbReference type="EMBL" id="MBB6210289.1"/>
    </source>
</evidence>
<dbReference type="InterPro" id="IPR023214">
    <property type="entry name" value="HAD_sf"/>
</dbReference>
<reference evidence="1 2" key="1">
    <citation type="submission" date="2020-08" db="EMBL/GenBank/DDBJ databases">
        <title>Genomic Encyclopedia of Type Strains, Phase IV (KMG-IV): sequencing the most valuable type-strain genomes for metagenomic binning, comparative biology and taxonomic classification.</title>
        <authorList>
            <person name="Goeker M."/>
        </authorList>
    </citation>
    <scope>NUCLEOTIDE SEQUENCE [LARGE SCALE GENOMIC DNA]</scope>
    <source>
        <strain evidence="1 2">DSM 11590</strain>
    </source>
</reference>
<dbReference type="PANTHER" id="PTHR19288">
    <property type="entry name" value="4-NITROPHENYLPHOSPHATASE-RELATED"/>
    <property type="match status" value="1"/>
</dbReference>
<evidence type="ECO:0000313" key="2">
    <source>
        <dbReference type="Proteomes" id="UP000544872"/>
    </source>
</evidence>
<dbReference type="Proteomes" id="UP000544872">
    <property type="component" value="Unassembled WGS sequence"/>
</dbReference>
<dbReference type="Pfam" id="PF13242">
    <property type="entry name" value="Hydrolase_like"/>
    <property type="match status" value="1"/>
</dbReference>
<dbReference type="CDD" id="cd07525">
    <property type="entry name" value="HAD_like"/>
    <property type="match status" value="1"/>
</dbReference>
<organism evidence="1 2">
    <name type="scientific">Novispirillum itersonii</name>
    <name type="common">Aquaspirillum itersonii</name>
    <dbReference type="NCBI Taxonomy" id="189"/>
    <lineage>
        <taxon>Bacteria</taxon>
        <taxon>Pseudomonadati</taxon>
        <taxon>Pseudomonadota</taxon>
        <taxon>Alphaproteobacteria</taxon>
        <taxon>Rhodospirillales</taxon>
        <taxon>Novispirillaceae</taxon>
        <taxon>Novispirillum</taxon>
    </lineage>
</organism>
<dbReference type="GO" id="GO:0005737">
    <property type="term" value="C:cytoplasm"/>
    <property type="evidence" value="ECO:0007669"/>
    <property type="project" value="TreeGrafter"/>
</dbReference>
<dbReference type="Pfam" id="PF13344">
    <property type="entry name" value="Hydrolase_6"/>
    <property type="match status" value="1"/>
</dbReference>
<dbReference type="InterPro" id="IPR006357">
    <property type="entry name" value="HAD-SF_hydro_IIA"/>
</dbReference>
<dbReference type="SUPFAM" id="SSF56784">
    <property type="entry name" value="HAD-like"/>
    <property type="match status" value="1"/>
</dbReference>
<protein>
    <submittedName>
        <fullName evidence="1">HAD superfamily hydrolase (TIGR01459 family)</fullName>
    </submittedName>
</protein>
<dbReference type="GO" id="GO:0016791">
    <property type="term" value="F:phosphatase activity"/>
    <property type="evidence" value="ECO:0007669"/>
    <property type="project" value="TreeGrafter"/>
</dbReference>
<keyword evidence="1" id="KW-0378">Hydrolase</keyword>
<dbReference type="InterPro" id="IPR006356">
    <property type="entry name" value="HAD-SF_hydro_IIA_hyp3"/>
</dbReference>
<proteinExistence type="predicted"/>
<dbReference type="EMBL" id="JACIIX010000005">
    <property type="protein sequence ID" value="MBB6210289.1"/>
    <property type="molecule type" value="Genomic_DNA"/>
</dbReference>
<dbReference type="AlphaFoldDB" id="A0A7X0DMH0"/>
<dbReference type="NCBIfam" id="TIGR01459">
    <property type="entry name" value="HAD-SF-IIA-hyp4"/>
    <property type="match status" value="1"/>
</dbReference>
<dbReference type="PANTHER" id="PTHR19288:SF90">
    <property type="entry name" value="OS08G0542600 PROTEIN"/>
    <property type="match status" value="1"/>
</dbReference>